<keyword evidence="2" id="KW-1185">Reference proteome</keyword>
<gene>
    <name evidence="1" type="ORF">AMORRO_LOCUS4097</name>
</gene>
<comment type="caution">
    <text evidence="1">The sequence shown here is derived from an EMBL/GenBank/DDBJ whole genome shotgun (WGS) entry which is preliminary data.</text>
</comment>
<dbReference type="EMBL" id="CAJVPV010002140">
    <property type="protein sequence ID" value="CAG8518833.1"/>
    <property type="molecule type" value="Genomic_DNA"/>
</dbReference>
<evidence type="ECO:0000313" key="1">
    <source>
        <dbReference type="EMBL" id="CAG8518833.1"/>
    </source>
</evidence>
<reference evidence="1" key="1">
    <citation type="submission" date="2021-06" db="EMBL/GenBank/DDBJ databases">
        <authorList>
            <person name="Kallberg Y."/>
            <person name="Tangrot J."/>
            <person name="Rosling A."/>
        </authorList>
    </citation>
    <scope>NUCLEOTIDE SEQUENCE</scope>
    <source>
        <strain evidence="1">CL551</strain>
    </source>
</reference>
<dbReference type="Proteomes" id="UP000789342">
    <property type="component" value="Unassembled WGS sequence"/>
</dbReference>
<accession>A0A9N9A611</accession>
<protein>
    <submittedName>
        <fullName evidence="1">975_t:CDS:1</fullName>
    </submittedName>
</protein>
<evidence type="ECO:0000313" key="2">
    <source>
        <dbReference type="Proteomes" id="UP000789342"/>
    </source>
</evidence>
<proteinExistence type="predicted"/>
<name>A0A9N9A611_9GLOM</name>
<sequence>TSQDSMDNFVQKFKKIHLKLAAQIEDIFIKVEKKNKPYYKPDTSKLPLAYILQRDTRICFKCG</sequence>
<feature type="non-terminal residue" evidence="1">
    <location>
        <position position="1"/>
    </location>
</feature>
<dbReference type="AlphaFoldDB" id="A0A9N9A611"/>
<organism evidence="1 2">
    <name type="scientific">Acaulospora morrowiae</name>
    <dbReference type="NCBI Taxonomy" id="94023"/>
    <lineage>
        <taxon>Eukaryota</taxon>
        <taxon>Fungi</taxon>
        <taxon>Fungi incertae sedis</taxon>
        <taxon>Mucoromycota</taxon>
        <taxon>Glomeromycotina</taxon>
        <taxon>Glomeromycetes</taxon>
        <taxon>Diversisporales</taxon>
        <taxon>Acaulosporaceae</taxon>
        <taxon>Acaulospora</taxon>
    </lineage>
</organism>